<feature type="signal peptide" evidence="1">
    <location>
        <begin position="1"/>
        <end position="19"/>
    </location>
</feature>
<keyword evidence="1" id="KW-0732">Signal</keyword>
<evidence type="ECO:0000256" key="1">
    <source>
        <dbReference type="SAM" id="SignalP"/>
    </source>
</evidence>
<sequence length="115" mass="13256">MLVFGLLFCALSVDQRSRGCGNNLFIWLGAFRMWLSSDVEVWEFYFEECSFGVSSGDEWLWILCLPCFVSVKVSVLGGDVFWWFYLQGFYLVVMVYRLYAAPFVSCSVHTLRLAG</sequence>
<dbReference type="EMBL" id="AC147431">
    <property type="protein sequence ID" value="ABE88121.1"/>
    <property type="molecule type" value="Genomic_DNA"/>
</dbReference>
<proteinExistence type="predicted"/>
<feature type="chain" id="PRO_5004197054" description="Transmembrane protein" evidence="1">
    <location>
        <begin position="20"/>
        <end position="115"/>
    </location>
</feature>
<organism evidence="2">
    <name type="scientific">Medicago truncatula</name>
    <name type="common">Barrel medic</name>
    <name type="synonym">Medicago tribuloides</name>
    <dbReference type="NCBI Taxonomy" id="3880"/>
    <lineage>
        <taxon>Eukaryota</taxon>
        <taxon>Viridiplantae</taxon>
        <taxon>Streptophyta</taxon>
        <taxon>Embryophyta</taxon>
        <taxon>Tracheophyta</taxon>
        <taxon>Spermatophyta</taxon>
        <taxon>Magnoliopsida</taxon>
        <taxon>eudicotyledons</taxon>
        <taxon>Gunneridae</taxon>
        <taxon>Pentapetalae</taxon>
        <taxon>rosids</taxon>
        <taxon>fabids</taxon>
        <taxon>Fabales</taxon>
        <taxon>Fabaceae</taxon>
        <taxon>Papilionoideae</taxon>
        <taxon>50 kb inversion clade</taxon>
        <taxon>NPAAA clade</taxon>
        <taxon>Hologalegina</taxon>
        <taxon>IRL clade</taxon>
        <taxon>Trifolieae</taxon>
        <taxon>Medicago</taxon>
    </lineage>
</organism>
<gene>
    <name evidence="2" type="ORF">MtrDRAFT_AC147431g6v2</name>
</gene>
<protein>
    <recommendedName>
        <fullName evidence="3">Transmembrane protein</fullName>
    </recommendedName>
</protein>
<reference evidence="2" key="2">
    <citation type="submission" date="2006-04" db="EMBL/GenBank/DDBJ databases">
        <authorList>
            <consortium name="The International Medicago Genome Annotation Group"/>
        </authorList>
    </citation>
    <scope>NUCLEOTIDE SEQUENCE</scope>
</reference>
<accession>Q1S5I5</accession>
<reference evidence="2" key="1">
    <citation type="submission" date="2006-03" db="EMBL/GenBank/DDBJ databases">
        <authorList>
            <person name="Qin B."/>
            <person name="Lin S."/>
            <person name="Roe B.A."/>
        </authorList>
    </citation>
    <scope>NUCLEOTIDE SEQUENCE</scope>
</reference>
<evidence type="ECO:0000313" key="2">
    <source>
        <dbReference type="EMBL" id="ABE88121.1"/>
    </source>
</evidence>
<name>Q1S5I5_MEDTR</name>
<dbReference type="AlphaFoldDB" id="Q1S5I5"/>
<evidence type="ECO:0008006" key="3">
    <source>
        <dbReference type="Google" id="ProtNLM"/>
    </source>
</evidence>